<dbReference type="SMART" id="SM00054">
    <property type="entry name" value="EFh"/>
    <property type="match status" value="2"/>
</dbReference>
<dbReference type="Proteomes" id="UP000887013">
    <property type="component" value="Unassembled WGS sequence"/>
</dbReference>
<evidence type="ECO:0000313" key="5">
    <source>
        <dbReference type="EMBL" id="GFT85466.1"/>
    </source>
</evidence>
<dbReference type="PANTHER" id="PTHR23055">
    <property type="entry name" value="CALCIUM BINDING PROTEINS"/>
    <property type="match status" value="1"/>
</dbReference>
<gene>
    <name evidence="5" type="primary">efcab1_0</name>
    <name evidence="5" type="ORF">NPIL_477891</name>
</gene>
<feature type="domain" description="EF-hand" evidence="4">
    <location>
        <begin position="71"/>
        <end position="106"/>
    </location>
</feature>
<evidence type="ECO:0000256" key="3">
    <source>
        <dbReference type="ARBA" id="ARBA00022837"/>
    </source>
</evidence>
<dbReference type="Pfam" id="PF13499">
    <property type="entry name" value="EF-hand_7"/>
    <property type="match status" value="1"/>
</dbReference>
<sequence>MEGKNDKLVRKEGGLTKLGEKHLIDKLSNEVGFTHRELRRIMNIYKRYLKDLWYMDEPVFSEVLHNTFGFKDDFFMKRLFFVADLDKDRKINMEEFIRVVAIMLRGTILEKIRLCFSCFDLDDSQELTREGVTDLLLEAINEPPTKDSTADGLRDLVELIFSKMDEDEDGCISYEEFKKECLRDWTVMEIFGQCLPDHRHRAAFLVLLESDQDVTVEQSV</sequence>
<dbReference type="PANTHER" id="PTHR23055:SF60">
    <property type="entry name" value="CALAXIN"/>
    <property type="match status" value="1"/>
</dbReference>
<dbReference type="PROSITE" id="PS50222">
    <property type="entry name" value="EF_HAND_2"/>
    <property type="match status" value="2"/>
</dbReference>
<dbReference type="InterPro" id="IPR018247">
    <property type="entry name" value="EF_Hand_1_Ca_BS"/>
</dbReference>
<protein>
    <submittedName>
        <fullName evidence="5">EF-hand calcium-binding domain-containing protein 1</fullName>
    </submittedName>
</protein>
<dbReference type="EMBL" id="BMAW01023919">
    <property type="protein sequence ID" value="GFT85466.1"/>
    <property type="molecule type" value="Genomic_DNA"/>
</dbReference>
<organism evidence="5 6">
    <name type="scientific">Nephila pilipes</name>
    <name type="common">Giant wood spider</name>
    <name type="synonym">Nephila maculata</name>
    <dbReference type="NCBI Taxonomy" id="299642"/>
    <lineage>
        <taxon>Eukaryota</taxon>
        <taxon>Metazoa</taxon>
        <taxon>Ecdysozoa</taxon>
        <taxon>Arthropoda</taxon>
        <taxon>Chelicerata</taxon>
        <taxon>Arachnida</taxon>
        <taxon>Araneae</taxon>
        <taxon>Araneomorphae</taxon>
        <taxon>Entelegynae</taxon>
        <taxon>Araneoidea</taxon>
        <taxon>Nephilidae</taxon>
        <taxon>Nephila</taxon>
    </lineage>
</organism>
<dbReference type="OrthoDB" id="191686at2759"/>
<feature type="domain" description="EF-hand" evidence="4">
    <location>
        <begin position="152"/>
        <end position="187"/>
    </location>
</feature>
<dbReference type="SUPFAM" id="SSF47473">
    <property type="entry name" value="EF-hand"/>
    <property type="match status" value="1"/>
</dbReference>
<proteinExistence type="predicted"/>
<keyword evidence="2" id="KW-0677">Repeat</keyword>
<dbReference type="Gene3D" id="1.10.238.10">
    <property type="entry name" value="EF-hand"/>
    <property type="match status" value="1"/>
</dbReference>
<keyword evidence="1" id="KW-0479">Metal-binding</keyword>
<evidence type="ECO:0000256" key="2">
    <source>
        <dbReference type="ARBA" id="ARBA00022737"/>
    </source>
</evidence>
<comment type="caution">
    <text evidence="5">The sequence shown here is derived from an EMBL/GenBank/DDBJ whole genome shotgun (WGS) entry which is preliminary data.</text>
</comment>
<dbReference type="InterPro" id="IPR011992">
    <property type="entry name" value="EF-hand-dom_pair"/>
</dbReference>
<evidence type="ECO:0000256" key="1">
    <source>
        <dbReference type="ARBA" id="ARBA00022723"/>
    </source>
</evidence>
<dbReference type="InterPro" id="IPR002048">
    <property type="entry name" value="EF_hand_dom"/>
</dbReference>
<accession>A0A8X6U693</accession>
<keyword evidence="6" id="KW-1185">Reference proteome</keyword>
<reference evidence="5" key="1">
    <citation type="submission" date="2020-08" db="EMBL/GenBank/DDBJ databases">
        <title>Multicomponent nature underlies the extraordinary mechanical properties of spider dragline silk.</title>
        <authorList>
            <person name="Kono N."/>
            <person name="Nakamura H."/>
            <person name="Mori M."/>
            <person name="Yoshida Y."/>
            <person name="Ohtoshi R."/>
            <person name="Malay A.D."/>
            <person name="Moran D.A.P."/>
            <person name="Tomita M."/>
            <person name="Numata K."/>
            <person name="Arakawa K."/>
        </authorList>
    </citation>
    <scope>NUCLEOTIDE SEQUENCE</scope>
</reference>
<dbReference type="PRINTS" id="PR00450">
    <property type="entry name" value="RECOVERIN"/>
</dbReference>
<dbReference type="PROSITE" id="PS00018">
    <property type="entry name" value="EF_HAND_1"/>
    <property type="match status" value="2"/>
</dbReference>
<keyword evidence="3" id="KW-0106">Calcium</keyword>
<dbReference type="AlphaFoldDB" id="A0A8X6U693"/>
<evidence type="ECO:0000259" key="4">
    <source>
        <dbReference type="PROSITE" id="PS50222"/>
    </source>
</evidence>
<evidence type="ECO:0000313" key="6">
    <source>
        <dbReference type="Proteomes" id="UP000887013"/>
    </source>
</evidence>
<dbReference type="InterPro" id="IPR028846">
    <property type="entry name" value="Recoverin"/>
</dbReference>
<dbReference type="GO" id="GO:0005509">
    <property type="term" value="F:calcium ion binding"/>
    <property type="evidence" value="ECO:0007669"/>
    <property type="project" value="InterPro"/>
</dbReference>
<name>A0A8X6U693_NEPPI</name>